<dbReference type="GO" id="GO:0008033">
    <property type="term" value="P:tRNA processing"/>
    <property type="evidence" value="ECO:0007669"/>
    <property type="project" value="UniProtKB-KW"/>
</dbReference>
<dbReference type="GO" id="GO:0016432">
    <property type="term" value="F:tRNA-uridine aminocarboxypropyltransferase activity"/>
    <property type="evidence" value="ECO:0007669"/>
    <property type="project" value="UniProtKB-EC"/>
</dbReference>
<dbReference type="Pfam" id="PF03942">
    <property type="entry name" value="DTW"/>
    <property type="match status" value="1"/>
</dbReference>
<sequence length="207" mass="22857">MSRKVCQHCHFPSNVCLCDVLKPVTSRSAVWVLQHPSETDHGKNSARLLPLMLDKAQIVVGETSADFAGLQAQIQAQGLAPVLVYPAEAGEAVFTPAANAPEPENRLLILLDGTWRKALKMYHLNPWLHTLPKLALSPEKPSAYRIRKAHRADSLSTLEAAAEALMLLEPQLDVSALFEAFDAMVSRRLAAMPEAVRQRYLRDESNS</sequence>
<evidence type="ECO:0000313" key="7">
    <source>
        <dbReference type="EMBL" id="MCH4295220.1"/>
    </source>
</evidence>
<comment type="similarity">
    <text evidence="5">Belongs to the TDD superfamily. DTWD2 family.</text>
</comment>
<evidence type="ECO:0000256" key="5">
    <source>
        <dbReference type="ARBA" id="ARBA00034489"/>
    </source>
</evidence>
<keyword evidence="3" id="KW-0949">S-adenosyl-L-methionine</keyword>
<dbReference type="SMART" id="SM01144">
    <property type="entry name" value="DTW"/>
    <property type="match status" value="1"/>
</dbReference>
<evidence type="ECO:0000259" key="6">
    <source>
        <dbReference type="SMART" id="SM01144"/>
    </source>
</evidence>
<dbReference type="Proteomes" id="UP001297581">
    <property type="component" value="Unassembled WGS sequence"/>
</dbReference>
<keyword evidence="2" id="KW-0808">Transferase</keyword>
<dbReference type="RefSeq" id="WP_240591463.1">
    <property type="nucleotide sequence ID" value="NZ_JAKUDL010000004.1"/>
</dbReference>
<evidence type="ECO:0000256" key="2">
    <source>
        <dbReference type="ARBA" id="ARBA00022679"/>
    </source>
</evidence>
<accession>A0AAJ1FBN7</accession>
<dbReference type="PANTHER" id="PTHR21392:SF0">
    <property type="entry name" value="TRNA-URIDINE AMINOCARBOXYPROPYLTRANSFERASE 2"/>
    <property type="match status" value="1"/>
</dbReference>
<comment type="caution">
    <text evidence="7">The sequence shown here is derived from an EMBL/GenBank/DDBJ whole genome shotgun (WGS) entry which is preliminary data.</text>
</comment>
<reference evidence="7 8" key="1">
    <citation type="submission" date="2022-02" db="EMBL/GenBank/DDBJ databases">
        <title>The genome sequence of Shewanella sp. 3B26.</title>
        <authorList>
            <person name="Du J."/>
        </authorList>
    </citation>
    <scope>NUCLEOTIDE SEQUENCE [LARGE SCALE GENOMIC DNA]</scope>
    <source>
        <strain evidence="7 8">3B26</strain>
    </source>
</reference>
<evidence type="ECO:0000256" key="1">
    <source>
        <dbReference type="ARBA" id="ARBA00012386"/>
    </source>
</evidence>
<feature type="domain" description="DTW" evidence="6">
    <location>
        <begin position="2"/>
        <end position="193"/>
    </location>
</feature>
<dbReference type="AlphaFoldDB" id="A0AAJ1FBN7"/>
<protein>
    <recommendedName>
        <fullName evidence="1">tRNA-uridine aminocarboxypropyltransferase</fullName>
        <ecNumber evidence="1">2.5.1.25</ecNumber>
    </recommendedName>
</protein>
<evidence type="ECO:0000313" key="8">
    <source>
        <dbReference type="Proteomes" id="UP001297581"/>
    </source>
</evidence>
<dbReference type="EC" id="2.5.1.25" evidence="1"/>
<organism evidence="7 8">
    <name type="scientific">Shewanella zhuhaiensis</name>
    <dbReference type="NCBI Taxonomy" id="2919576"/>
    <lineage>
        <taxon>Bacteria</taxon>
        <taxon>Pseudomonadati</taxon>
        <taxon>Pseudomonadota</taxon>
        <taxon>Gammaproteobacteria</taxon>
        <taxon>Alteromonadales</taxon>
        <taxon>Shewanellaceae</taxon>
        <taxon>Shewanella</taxon>
    </lineage>
</organism>
<dbReference type="EMBL" id="JAKUDL010000004">
    <property type="protein sequence ID" value="MCH4295220.1"/>
    <property type="molecule type" value="Genomic_DNA"/>
</dbReference>
<dbReference type="PANTHER" id="PTHR21392">
    <property type="entry name" value="TRNA-URIDINE AMINOCARBOXYPROPYLTRANSFERASE 2"/>
    <property type="match status" value="1"/>
</dbReference>
<dbReference type="InterPro" id="IPR039262">
    <property type="entry name" value="DTWD2/TAPT"/>
</dbReference>
<evidence type="ECO:0000256" key="3">
    <source>
        <dbReference type="ARBA" id="ARBA00022691"/>
    </source>
</evidence>
<gene>
    <name evidence="7" type="ORF">MJ923_12995</name>
</gene>
<keyword evidence="4" id="KW-0819">tRNA processing</keyword>
<name>A0AAJ1FBN7_9GAMM</name>
<evidence type="ECO:0000256" key="4">
    <source>
        <dbReference type="ARBA" id="ARBA00022694"/>
    </source>
</evidence>
<keyword evidence="8" id="KW-1185">Reference proteome</keyword>
<dbReference type="InterPro" id="IPR005636">
    <property type="entry name" value="DTW"/>
</dbReference>
<proteinExistence type="inferred from homology"/>